<gene>
    <name evidence="2" type="ORF">CR513_15963</name>
</gene>
<sequence>MSQPNKSILVQEKLSRPDQFLASRGQPTAQQGTSWPNKDVSAKTSPFPTMSLQEKHAAQEGSSKGRKACATSYLAHRLSRSRRYRLGIGKLEVIKGDRSSKTESNPILSCSSVSESALSRDSIGYSSIESILDLSLSRASQHSTNLAFSTISTTNKSDFSEYSSSNVNFDFVFGVNNSPKLKPMENMDRTLKELATPDVLEPAQSYDLKSGLIHLLPKFHGLAGEDPHKHLKEFHVVCSTMRPQGIPEDYIKMKKFSFSLDELHKISCICNQFSSTPRFFPASKTVTIKKNCGIRQQSGETLHKFNKLCATCPHHQINKQLLIQYFYEGMTMMNQSMIDAISGGALMDKTPVAARHLISNMVCNT</sequence>
<organism evidence="2 3">
    <name type="scientific">Mucuna pruriens</name>
    <name type="common">Velvet bean</name>
    <name type="synonym">Dolichos pruriens</name>
    <dbReference type="NCBI Taxonomy" id="157652"/>
    <lineage>
        <taxon>Eukaryota</taxon>
        <taxon>Viridiplantae</taxon>
        <taxon>Streptophyta</taxon>
        <taxon>Embryophyta</taxon>
        <taxon>Tracheophyta</taxon>
        <taxon>Spermatophyta</taxon>
        <taxon>Magnoliopsida</taxon>
        <taxon>eudicotyledons</taxon>
        <taxon>Gunneridae</taxon>
        <taxon>Pentapetalae</taxon>
        <taxon>rosids</taxon>
        <taxon>fabids</taxon>
        <taxon>Fabales</taxon>
        <taxon>Fabaceae</taxon>
        <taxon>Papilionoideae</taxon>
        <taxon>50 kb inversion clade</taxon>
        <taxon>NPAAA clade</taxon>
        <taxon>indigoferoid/millettioid clade</taxon>
        <taxon>Phaseoleae</taxon>
        <taxon>Mucuna</taxon>
    </lineage>
</organism>
<evidence type="ECO:0008006" key="4">
    <source>
        <dbReference type="Google" id="ProtNLM"/>
    </source>
</evidence>
<accession>A0A371HDC4</accession>
<dbReference type="AlphaFoldDB" id="A0A371HDC4"/>
<comment type="caution">
    <text evidence="2">The sequence shown here is derived from an EMBL/GenBank/DDBJ whole genome shotgun (WGS) entry which is preliminary data.</text>
</comment>
<dbReference type="EMBL" id="QJKJ01002902">
    <property type="protein sequence ID" value="RDY00809.1"/>
    <property type="molecule type" value="Genomic_DNA"/>
</dbReference>
<protein>
    <recommendedName>
        <fullName evidence="4">Retrotransposon gag domain-containing protein</fullName>
    </recommendedName>
</protein>
<reference evidence="2" key="1">
    <citation type="submission" date="2018-05" db="EMBL/GenBank/DDBJ databases">
        <title>Draft genome of Mucuna pruriens seed.</title>
        <authorList>
            <person name="Nnadi N.E."/>
            <person name="Vos R."/>
            <person name="Hasami M.H."/>
            <person name="Devisetty U.K."/>
            <person name="Aguiy J.C."/>
        </authorList>
    </citation>
    <scope>NUCLEOTIDE SEQUENCE [LARGE SCALE GENOMIC DNA]</scope>
    <source>
        <strain evidence="2">JCA_2017</strain>
    </source>
</reference>
<proteinExistence type="predicted"/>
<feature type="compositionally biased region" description="Polar residues" evidence="1">
    <location>
        <begin position="25"/>
        <end position="48"/>
    </location>
</feature>
<evidence type="ECO:0000256" key="1">
    <source>
        <dbReference type="SAM" id="MobiDB-lite"/>
    </source>
</evidence>
<dbReference type="Proteomes" id="UP000257109">
    <property type="component" value="Unassembled WGS sequence"/>
</dbReference>
<feature type="region of interest" description="Disordered" evidence="1">
    <location>
        <begin position="1"/>
        <end position="48"/>
    </location>
</feature>
<keyword evidence="3" id="KW-1185">Reference proteome</keyword>
<evidence type="ECO:0000313" key="3">
    <source>
        <dbReference type="Proteomes" id="UP000257109"/>
    </source>
</evidence>
<dbReference type="PANTHER" id="PTHR33223">
    <property type="entry name" value="CCHC-TYPE DOMAIN-CONTAINING PROTEIN"/>
    <property type="match status" value="1"/>
</dbReference>
<dbReference type="PANTHER" id="PTHR33223:SF3">
    <property type="match status" value="1"/>
</dbReference>
<name>A0A371HDC4_MUCPR</name>
<feature type="non-terminal residue" evidence="2">
    <location>
        <position position="1"/>
    </location>
</feature>
<evidence type="ECO:0000313" key="2">
    <source>
        <dbReference type="EMBL" id="RDY00809.1"/>
    </source>
</evidence>